<accession>A0AC61MYH7</accession>
<name>A0AC61MYH7_9FIRM</name>
<protein>
    <submittedName>
        <fullName evidence="1">Uncharacterized protein</fullName>
    </submittedName>
</protein>
<evidence type="ECO:0000313" key="1">
    <source>
        <dbReference type="EMBL" id="QUC68184.1"/>
    </source>
</evidence>
<dbReference type="Proteomes" id="UP000682782">
    <property type="component" value="Chromosome"/>
</dbReference>
<proteinExistence type="predicted"/>
<keyword evidence="2" id="KW-1185">Reference proteome</keyword>
<organism evidence="1 2">
    <name type="scientific">Aristaeella hokkaidonensis</name>
    <dbReference type="NCBI Taxonomy" id="3046382"/>
    <lineage>
        <taxon>Bacteria</taxon>
        <taxon>Bacillati</taxon>
        <taxon>Bacillota</taxon>
        <taxon>Clostridia</taxon>
        <taxon>Eubacteriales</taxon>
        <taxon>Aristaeellaceae</taxon>
        <taxon>Aristaeella</taxon>
    </lineage>
</organism>
<evidence type="ECO:0000313" key="2">
    <source>
        <dbReference type="Proteomes" id="UP000682782"/>
    </source>
</evidence>
<gene>
    <name evidence="1" type="ORF">JYE49_05685</name>
</gene>
<dbReference type="EMBL" id="CP068393">
    <property type="protein sequence ID" value="QUC68184.1"/>
    <property type="molecule type" value="Genomic_DNA"/>
</dbReference>
<reference evidence="1" key="1">
    <citation type="submission" date="2021-01" db="EMBL/GenBank/DDBJ databases">
        <title>Complete genome sequence of Clostridiales bacterium R-7.</title>
        <authorList>
            <person name="Mahoney-Kurpe S.C."/>
            <person name="Palevich N."/>
            <person name="Koike S."/>
            <person name="Moon C.D."/>
            <person name="Attwood G.T."/>
        </authorList>
    </citation>
    <scope>NUCLEOTIDE SEQUENCE</scope>
    <source>
        <strain evidence="1">R-7</strain>
    </source>
</reference>
<sequence length="167" mass="20360">MTYYDFINFVESKVTFPFSLSLKNRKQFGFYYYKYSMEFIKECIEIGVRRYFRYDANKMPTQESVNEFLNKIGGILHNRNTMPVYQAIDYIQNLGRKRHMGWNNIIARRILDGYIRVLLKKWDYEKINMELRDHVVMITKESRDWSEWVATMTDIIEEIAVEYWPNI</sequence>